<keyword evidence="1" id="KW-0472">Membrane</keyword>
<organism evidence="2 3">
    <name type="scientific">Candidatus Roizmanbacteria bacterium CG22_combo_CG10-13_8_21_14_all_38_20</name>
    <dbReference type="NCBI Taxonomy" id="1974862"/>
    <lineage>
        <taxon>Bacteria</taxon>
        <taxon>Candidatus Roizmaniibacteriota</taxon>
    </lineage>
</organism>
<sequence length="237" mass="26445">MEQKNKQEFSLDDLKAYGIVMLLVTVIIVILAIFAIFVYPNAIAIKDSWSKISQNEEQVSILENKLAILTTLDQNDLRDAIERSQQFLPAENEVFEIMGYFSARAQETNVSLGDFQVAQSELGGSGELPLDLDIKGTREELFNFNKNLIDSGRVLSIDSLNLDFTSKESSLSAVLTESISLINVSEPFPESIGTIIDKLPQLSVAQKELLAEIQLIQWTKPQDTAPEFTARENPFSL</sequence>
<dbReference type="AlphaFoldDB" id="A0A2H0BV86"/>
<dbReference type="EMBL" id="PCTA01000022">
    <property type="protein sequence ID" value="PIP61592.1"/>
    <property type="molecule type" value="Genomic_DNA"/>
</dbReference>
<feature type="transmembrane region" description="Helical" evidence="1">
    <location>
        <begin position="16"/>
        <end position="39"/>
    </location>
</feature>
<dbReference type="Proteomes" id="UP000231246">
    <property type="component" value="Unassembled WGS sequence"/>
</dbReference>
<keyword evidence="1" id="KW-1133">Transmembrane helix</keyword>
<accession>A0A2H0BV86</accession>
<dbReference type="Gene3D" id="3.30.70.60">
    <property type="match status" value="1"/>
</dbReference>
<protein>
    <submittedName>
        <fullName evidence="2">Uncharacterized protein</fullName>
    </submittedName>
</protein>
<comment type="caution">
    <text evidence="2">The sequence shown here is derived from an EMBL/GenBank/DDBJ whole genome shotgun (WGS) entry which is preliminary data.</text>
</comment>
<name>A0A2H0BV86_9BACT</name>
<evidence type="ECO:0000313" key="2">
    <source>
        <dbReference type="EMBL" id="PIP61592.1"/>
    </source>
</evidence>
<gene>
    <name evidence="2" type="ORF">COW99_03000</name>
</gene>
<keyword evidence="1" id="KW-0812">Transmembrane</keyword>
<dbReference type="InterPro" id="IPR014717">
    <property type="entry name" value="Transl_elong_EF1B/ribsomal_bS6"/>
</dbReference>
<proteinExistence type="predicted"/>
<reference evidence="2 3" key="1">
    <citation type="submission" date="2017-09" db="EMBL/GenBank/DDBJ databases">
        <title>Depth-based differentiation of microbial function through sediment-hosted aquifers and enrichment of novel symbionts in the deep terrestrial subsurface.</title>
        <authorList>
            <person name="Probst A.J."/>
            <person name="Ladd B."/>
            <person name="Jarett J.K."/>
            <person name="Geller-Mcgrath D.E."/>
            <person name="Sieber C.M."/>
            <person name="Emerson J.B."/>
            <person name="Anantharaman K."/>
            <person name="Thomas B.C."/>
            <person name="Malmstrom R."/>
            <person name="Stieglmeier M."/>
            <person name="Klingl A."/>
            <person name="Woyke T."/>
            <person name="Ryan C.M."/>
            <person name="Banfield J.F."/>
        </authorList>
    </citation>
    <scope>NUCLEOTIDE SEQUENCE [LARGE SCALE GENOMIC DNA]</scope>
    <source>
        <strain evidence="2">CG22_combo_CG10-13_8_21_14_all_38_20</strain>
    </source>
</reference>
<evidence type="ECO:0000256" key="1">
    <source>
        <dbReference type="SAM" id="Phobius"/>
    </source>
</evidence>
<evidence type="ECO:0000313" key="3">
    <source>
        <dbReference type="Proteomes" id="UP000231246"/>
    </source>
</evidence>